<dbReference type="PANTHER" id="PTHR36833:SF1">
    <property type="entry name" value="INTEGRAL MEMBRANE TRANSPORT PROTEIN"/>
    <property type="match status" value="1"/>
</dbReference>
<proteinExistence type="predicted"/>
<evidence type="ECO:0000313" key="3">
    <source>
        <dbReference type="Proteomes" id="UP001527882"/>
    </source>
</evidence>
<protein>
    <submittedName>
        <fullName evidence="2">ABC-2 family transporter protein</fullName>
    </submittedName>
</protein>
<keyword evidence="1" id="KW-1133">Transmembrane helix</keyword>
<evidence type="ECO:0000313" key="2">
    <source>
        <dbReference type="EMBL" id="MCZ8512732.1"/>
    </source>
</evidence>
<dbReference type="InterPro" id="IPR010390">
    <property type="entry name" value="ABC-2_transporter-like"/>
</dbReference>
<comment type="caution">
    <text evidence="2">The sequence shown here is derived from an EMBL/GenBank/DDBJ whole genome shotgun (WGS) entry which is preliminary data.</text>
</comment>
<name>A0ABT4Q787_9BACL</name>
<keyword evidence="1" id="KW-0812">Transmembrane</keyword>
<feature type="transmembrane region" description="Helical" evidence="1">
    <location>
        <begin position="47"/>
        <end position="66"/>
    </location>
</feature>
<accession>A0ABT4Q787</accession>
<dbReference type="Proteomes" id="UP001527882">
    <property type="component" value="Unassembled WGS sequence"/>
</dbReference>
<keyword evidence="3" id="KW-1185">Reference proteome</keyword>
<dbReference type="PANTHER" id="PTHR36833">
    <property type="entry name" value="SLR0610 PROTEIN-RELATED"/>
    <property type="match status" value="1"/>
</dbReference>
<dbReference type="RefSeq" id="WP_269881180.1">
    <property type="nucleotide sequence ID" value="NZ_JAQAGZ010000005.1"/>
</dbReference>
<feature type="transmembrane region" description="Helical" evidence="1">
    <location>
        <begin position="73"/>
        <end position="93"/>
    </location>
</feature>
<evidence type="ECO:0000256" key="1">
    <source>
        <dbReference type="SAM" id="Phobius"/>
    </source>
</evidence>
<sequence length="105" mass="12081">MALQSLLTTEWRYPPKCPSQAHKSHRSPLYDFTRYPLEIFHPVLRGLLTYVIPYALGSFFPAAYLLRPHQYDWAAWVVPVSAVGIIAIAYWIWAQGLRRYSSVAG</sequence>
<dbReference type="Pfam" id="PF06182">
    <property type="entry name" value="ABC2_membrane_6"/>
    <property type="match status" value="1"/>
</dbReference>
<gene>
    <name evidence="2" type="ORF">O9H85_09955</name>
</gene>
<keyword evidence="1" id="KW-0472">Membrane</keyword>
<reference evidence="2 3" key="1">
    <citation type="submission" date="2022-12" db="EMBL/GenBank/DDBJ databases">
        <title>Draft genome sequence of Paenibacillus sp. dW9.</title>
        <authorList>
            <person name="Choi E.-W."/>
            <person name="Kim D.-U."/>
        </authorList>
    </citation>
    <scope>NUCLEOTIDE SEQUENCE [LARGE SCALE GENOMIC DNA]</scope>
    <source>
        <strain evidence="3">dW9</strain>
    </source>
</reference>
<dbReference type="EMBL" id="JAQAGZ010000005">
    <property type="protein sequence ID" value="MCZ8512732.1"/>
    <property type="molecule type" value="Genomic_DNA"/>
</dbReference>
<organism evidence="2 3">
    <name type="scientific">Paenibacillus gyeongsangnamensis</name>
    <dbReference type="NCBI Taxonomy" id="3388067"/>
    <lineage>
        <taxon>Bacteria</taxon>
        <taxon>Bacillati</taxon>
        <taxon>Bacillota</taxon>
        <taxon>Bacilli</taxon>
        <taxon>Bacillales</taxon>
        <taxon>Paenibacillaceae</taxon>
        <taxon>Paenibacillus</taxon>
    </lineage>
</organism>